<protein>
    <submittedName>
        <fullName evidence="1">Uncharacterized protein</fullName>
    </submittedName>
</protein>
<proteinExistence type="predicted"/>
<evidence type="ECO:0000313" key="1">
    <source>
        <dbReference type="EMBL" id="MBZ4195493.1"/>
    </source>
</evidence>
<reference evidence="1 2" key="1">
    <citation type="submission" date="2021-09" db="EMBL/GenBank/DDBJ databases">
        <title>WGS of Mycoplasma sp. Zaradi2 strains.</title>
        <authorList>
            <person name="Spergser J."/>
        </authorList>
    </citation>
    <scope>NUCLEOTIDE SEQUENCE [LARGE SCALE GENOMIC DNA]</scope>
    <source>
        <strain evidence="1 2">1331</strain>
    </source>
</reference>
<dbReference type="Proteomes" id="UP000772186">
    <property type="component" value="Unassembled WGS sequence"/>
</dbReference>
<accession>A0A953T3V6</accession>
<gene>
    <name evidence="1" type="ORF">LAD73_02060</name>
</gene>
<dbReference type="EMBL" id="JAIQBY010000019">
    <property type="protein sequence ID" value="MBZ4195493.1"/>
    <property type="molecule type" value="Genomic_DNA"/>
</dbReference>
<dbReference type="AlphaFoldDB" id="A0A953T3V6"/>
<evidence type="ECO:0000313" key="2">
    <source>
        <dbReference type="Proteomes" id="UP000772186"/>
    </source>
</evidence>
<keyword evidence="2" id="KW-1185">Reference proteome</keyword>
<dbReference type="RefSeq" id="WP_232841369.1">
    <property type="nucleotide sequence ID" value="NZ_JAIQBY010000019.1"/>
</dbReference>
<sequence>IETLKKMIKILLSENINYSIGYKNYEEYLNNPNLFLKNDITLCLWHEDFYFLLKKYPNLFILPDKISQKTLAPFFIFDNSYISINLIVGTNDKKISQLYKTKNYKKLVYWGGSKNHFFHYLIGIKSKRILIYDILNMLKANRYEKFIILGKNIDEFKVFDNLNYNNRFKINAYNHEFLAFNEYKKTG</sequence>
<name>A0A953T3V6_9MOLU</name>
<organism evidence="1 2">
    <name type="scientific">Mycoplasma tauri</name>
    <dbReference type="NCBI Taxonomy" id="547987"/>
    <lineage>
        <taxon>Bacteria</taxon>
        <taxon>Bacillati</taxon>
        <taxon>Mycoplasmatota</taxon>
        <taxon>Mollicutes</taxon>
        <taxon>Mycoplasmataceae</taxon>
        <taxon>Mycoplasma</taxon>
    </lineage>
</organism>
<comment type="caution">
    <text evidence="1">The sequence shown here is derived from an EMBL/GenBank/DDBJ whole genome shotgun (WGS) entry which is preliminary data.</text>
</comment>
<feature type="non-terminal residue" evidence="1">
    <location>
        <position position="1"/>
    </location>
</feature>